<dbReference type="Gene3D" id="3.40.50.2300">
    <property type="match status" value="1"/>
</dbReference>
<organism evidence="3 4">
    <name type="scientific">Halosolutus amylolyticus</name>
    <dbReference type="NCBI Taxonomy" id="2932267"/>
    <lineage>
        <taxon>Archaea</taxon>
        <taxon>Methanobacteriati</taxon>
        <taxon>Methanobacteriota</taxon>
        <taxon>Stenosarchaea group</taxon>
        <taxon>Halobacteria</taxon>
        <taxon>Halobacteriales</taxon>
        <taxon>Natrialbaceae</taxon>
        <taxon>Halosolutus</taxon>
    </lineage>
</organism>
<dbReference type="AlphaFoldDB" id="A0ABD5PKY2"/>
<evidence type="ECO:0000256" key="1">
    <source>
        <dbReference type="PROSITE-ProRule" id="PRU00169"/>
    </source>
</evidence>
<dbReference type="Proteomes" id="UP001595898">
    <property type="component" value="Unassembled WGS sequence"/>
</dbReference>
<proteinExistence type="predicted"/>
<dbReference type="Pfam" id="PF08663">
    <property type="entry name" value="HalX"/>
    <property type="match status" value="1"/>
</dbReference>
<evidence type="ECO:0000259" key="2">
    <source>
        <dbReference type="PROSITE" id="PS50110"/>
    </source>
</evidence>
<feature type="modified residue" description="4-aspartylphosphate" evidence="1">
    <location>
        <position position="40"/>
    </location>
</feature>
<evidence type="ECO:0000313" key="4">
    <source>
        <dbReference type="Proteomes" id="UP001595898"/>
    </source>
</evidence>
<dbReference type="PROSITE" id="PS50110">
    <property type="entry name" value="RESPONSE_REGULATORY"/>
    <property type="match status" value="1"/>
</dbReference>
<sequence length="174" mass="20290">MTLEDPDVLDRRMDFEISDAEFDKSILDQIDESYDVVLLDWNLEIPDARGVLDIVRQRTPDTRILALMSDVPSEDPIDRGADEFLVQPVSDETLYRTIERLALEKEYEESMNELFRLATERALLQTERDSDADVTDQYVSVTQELQECRDRAASIREELSLEEFDRALRQLLDE</sequence>
<name>A0ABD5PKY2_9EURY</name>
<feature type="domain" description="Response regulatory" evidence="2">
    <location>
        <begin position="1"/>
        <end position="102"/>
    </location>
</feature>
<dbReference type="EMBL" id="JBHSFA010000002">
    <property type="protein sequence ID" value="MFC4541123.1"/>
    <property type="molecule type" value="Genomic_DNA"/>
</dbReference>
<gene>
    <name evidence="3" type="ORF">ACFO5R_04175</name>
</gene>
<dbReference type="InterPro" id="IPR001789">
    <property type="entry name" value="Sig_transdc_resp-reg_receiver"/>
</dbReference>
<dbReference type="InterPro" id="IPR013971">
    <property type="entry name" value="HalX_domain"/>
</dbReference>
<dbReference type="InterPro" id="IPR011006">
    <property type="entry name" value="CheY-like_superfamily"/>
</dbReference>
<comment type="caution">
    <text evidence="3">The sequence shown here is derived from an EMBL/GenBank/DDBJ whole genome shotgun (WGS) entry which is preliminary data.</text>
</comment>
<keyword evidence="1" id="KW-0597">Phosphoprotein</keyword>
<keyword evidence="4" id="KW-1185">Reference proteome</keyword>
<evidence type="ECO:0000313" key="3">
    <source>
        <dbReference type="EMBL" id="MFC4541123.1"/>
    </source>
</evidence>
<accession>A0ABD5PKY2</accession>
<protein>
    <submittedName>
        <fullName evidence="3">Response regulator receiver protein</fullName>
    </submittedName>
</protein>
<reference evidence="3 4" key="1">
    <citation type="journal article" date="2019" name="Int. J. Syst. Evol. Microbiol.">
        <title>The Global Catalogue of Microorganisms (GCM) 10K type strain sequencing project: providing services to taxonomists for standard genome sequencing and annotation.</title>
        <authorList>
            <consortium name="The Broad Institute Genomics Platform"/>
            <consortium name="The Broad Institute Genome Sequencing Center for Infectious Disease"/>
            <person name="Wu L."/>
            <person name="Ma J."/>
        </authorList>
    </citation>
    <scope>NUCLEOTIDE SEQUENCE [LARGE SCALE GENOMIC DNA]</scope>
    <source>
        <strain evidence="3 4">WLHS5</strain>
    </source>
</reference>
<dbReference type="SUPFAM" id="SSF52172">
    <property type="entry name" value="CheY-like"/>
    <property type="match status" value="1"/>
</dbReference>